<protein>
    <submittedName>
        <fullName evidence="2">Uncharacterized protein</fullName>
    </submittedName>
</protein>
<feature type="region of interest" description="Disordered" evidence="1">
    <location>
        <begin position="90"/>
        <end position="117"/>
    </location>
</feature>
<evidence type="ECO:0000313" key="2">
    <source>
        <dbReference type="EMBL" id="JAD25799.1"/>
    </source>
</evidence>
<sequence>MHRGAGARPALHSSCNTLTGRPLPACLLPRSGIFVVPPSERVRTASRHIEPVAALAPPRLRVVLRGQRHARRHGHVHRVARAALAALGRAPRRVRPRPLRQQPPPLPASKASLRSSSKKNELYVQRVYHTHSSNVYVSVGKVAVEYGVASIGSDVWSKLKRPWAPPSLKGCRTGL</sequence>
<name>A0A0A8YH87_ARUDO</name>
<proteinExistence type="predicted"/>
<dbReference type="AlphaFoldDB" id="A0A0A8YH87"/>
<evidence type="ECO:0000256" key="1">
    <source>
        <dbReference type="SAM" id="MobiDB-lite"/>
    </source>
</evidence>
<organism evidence="2">
    <name type="scientific">Arundo donax</name>
    <name type="common">Giant reed</name>
    <name type="synonym">Donax arundinaceus</name>
    <dbReference type="NCBI Taxonomy" id="35708"/>
    <lineage>
        <taxon>Eukaryota</taxon>
        <taxon>Viridiplantae</taxon>
        <taxon>Streptophyta</taxon>
        <taxon>Embryophyta</taxon>
        <taxon>Tracheophyta</taxon>
        <taxon>Spermatophyta</taxon>
        <taxon>Magnoliopsida</taxon>
        <taxon>Liliopsida</taxon>
        <taxon>Poales</taxon>
        <taxon>Poaceae</taxon>
        <taxon>PACMAD clade</taxon>
        <taxon>Arundinoideae</taxon>
        <taxon>Arundineae</taxon>
        <taxon>Arundo</taxon>
    </lineage>
</organism>
<accession>A0A0A8YH87</accession>
<reference evidence="2" key="2">
    <citation type="journal article" date="2015" name="Data Brief">
        <title>Shoot transcriptome of the giant reed, Arundo donax.</title>
        <authorList>
            <person name="Barrero R.A."/>
            <person name="Guerrero F.D."/>
            <person name="Moolhuijzen P."/>
            <person name="Goolsby J.A."/>
            <person name="Tidwell J."/>
            <person name="Bellgard S.E."/>
            <person name="Bellgard M.I."/>
        </authorList>
    </citation>
    <scope>NUCLEOTIDE SEQUENCE</scope>
    <source>
        <tissue evidence="2">Shoot tissue taken approximately 20 cm above the soil surface</tissue>
    </source>
</reference>
<dbReference type="EMBL" id="GBRH01272096">
    <property type="protein sequence ID" value="JAD25799.1"/>
    <property type="molecule type" value="Transcribed_RNA"/>
</dbReference>
<reference evidence="2" key="1">
    <citation type="submission" date="2014-09" db="EMBL/GenBank/DDBJ databases">
        <authorList>
            <person name="Magalhaes I.L.F."/>
            <person name="Oliveira U."/>
            <person name="Santos F.R."/>
            <person name="Vidigal T.H.D.A."/>
            <person name="Brescovit A.D."/>
            <person name="Santos A.J."/>
        </authorList>
    </citation>
    <scope>NUCLEOTIDE SEQUENCE</scope>
    <source>
        <tissue evidence="2">Shoot tissue taken approximately 20 cm above the soil surface</tissue>
    </source>
</reference>